<evidence type="ECO:0000256" key="3">
    <source>
        <dbReference type="ARBA" id="ARBA00022737"/>
    </source>
</evidence>
<dbReference type="Pfam" id="PF00024">
    <property type="entry name" value="PAN_1"/>
    <property type="match status" value="1"/>
</dbReference>
<dbReference type="PANTHER" id="PTHR40094:SF1">
    <property type="entry name" value="UBIQUITIN DOMAIN-CONTAINING PROTEIN"/>
    <property type="match status" value="1"/>
</dbReference>
<evidence type="ECO:0000259" key="8">
    <source>
        <dbReference type="SMART" id="SM01360"/>
    </source>
</evidence>
<evidence type="ECO:0000256" key="4">
    <source>
        <dbReference type="ARBA" id="ARBA00023157"/>
    </source>
</evidence>
<dbReference type="GO" id="GO:0005576">
    <property type="term" value="C:extracellular region"/>
    <property type="evidence" value="ECO:0007669"/>
    <property type="project" value="InterPro"/>
</dbReference>
<evidence type="ECO:0000256" key="5">
    <source>
        <dbReference type="SAM" id="SignalP"/>
    </source>
</evidence>
<keyword evidence="4" id="KW-1015">Disulfide bond</keyword>
<dbReference type="OrthoDB" id="9767116at2"/>
<accession>A0A438AHQ8</accession>
<evidence type="ECO:0000313" key="10">
    <source>
        <dbReference type="Proteomes" id="UP000285908"/>
    </source>
</evidence>
<dbReference type="InterPro" id="IPR021868">
    <property type="entry name" value="Alpha_2_Macroglob_MG3"/>
</dbReference>
<protein>
    <submittedName>
        <fullName evidence="9">Alpha-2-macroglobulin family protein</fullName>
    </submittedName>
</protein>
<comment type="similarity">
    <text evidence="1">Belongs to the protease inhibitor I39 (alpha-2-macroglobulin) family. Bacterial alpha-2-macroglobulin subfamily.</text>
</comment>
<reference evidence="9 10" key="1">
    <citation type="submission" date="2018-11" db="EMBL/GenBank/DDBJ databases">
        <title>Mesobaculum littorinae gen. nov., sp. nov., isolated from Littorina scabra that represents a novel genus of the order Rhodobacteraceae.</title>
        <authorList>
            <person name="Li F."/>
        </authorList>
    </citation>
    <scope>NUCLEOTIDE SEQUENCE [LARGE SCALE GENOMIC DNA]</scope>
    <source>
        <strain evidence="9 10">M0103</strain>
    </source>
</reference>
<dbReference type="Proteomes" id="UP000285908">
    <property type="component" value="Unassembled WGS sequence"/>
</dbReference>
<evidence type="ECO:0000259" key="6">
    <source>
        <dbReference type="SMART" id="SM00223"/>
    </source>
</evidence>
<feature type="domain" description="Alpha-2-macroglobulin bait region" evidence="7">
    <location>
        <begin position="964"/>
        <end position="1108"/>
    </location>
</feature>
<dbReference type="Gene3D" id="2.60.40.1930">
    <property type="match status" value="1"/>
</dbReference>
<dbReference type="SMART" id="SM01419">
    <property type="entry name" value="Thiol-ester_cl"/>
    <property type="match status" value="1"/>
</dbReference>
<dbReference type="SUPFAM" id="SSF57414">
    <property type="entry name" value="Hairpin loop containing domain-like"/>
    <property type="match status" value="1"/>
</dbReference>
<name>A0A438AHQ8_9RHOB</name>
<dbReference type="InterPro" id="IPR008930">
    <property type="entry name" value="Terpenoid_cyclase/PrenylTrfase"/>
</dbReference>
<dbReference type="SUPFAM" id="SSF48239">
    <property type="entry name" value="Terpenoid cyclases/Protein prenyltransferases"/>
    <property type="match status" value="1"/>
</dbReference>
<dbReference type="GO" id="GO:0006508">
    <property type="term" value="P:proteolysis"/>
    <property type="evidence" value="ECO:0007669"/>
    <property type="project" value="InterPro"/>
</dbReference>
<feature type="domain" description="Alpha-2-macroglobulin" evidence="8">
    <location>
        <begin position="1170"/>
        <end position="1259"/>
    </location>
</feature>
<keyword evidence="10" id="KW-1185">Reference proteome</keyword>
<evidence type="ECO:0000259" key="7">
    <source>
        <dbReference type="SMART" id="SM01359"/>
    </source>
</evidence>
<dbReference type="EMBL" id="RQXX01000003">
    <property type="protein sequence ID" value="RVV98155.1"/>
    <property type="molecule type" value="Genomic_DNA"/>
</dbReference>
<sequence>MRRIVNAIVLALATGAPALAQTPEADPAAPIPERRLIVSQDTDFYGGDLRALFDTTLEACITACTGDADCRAFTYNATKGSCFPKSSVLDRTAFVGATSAEVVDRPSGDLALARTRADALSFLRPADFDAARNEARALPLRHAADGRLAVDLIQQARRERDRGNIIAAMDLTGAALGETDAAELWVDYARLALAARTNDQSRDEDLRDRGLAAAINGYLRARAVPVQVEALSTMAMALERGERGRDTIPALRLAQSLTPDAEDPDLAARLDEAVAQFGFRITDHQIDSDSEAPRICAQFSEPLAQAGTDYAPFVQADAAGLAVEPQGDQLCLSGVEHGTRYHVTFREGLLAASGEVLAASVPLDLYVRDRAPGVRFPGRGYILPAGGEVAVPVVTVNLDEVALELRQVSDRNLIRAMQQNLFAGQVPEYDRETFESELSREVWTGTGAVARDLNRDVTTRLPLGEVAGDLSAGIYVLFARIPGADPWETPAAAQWFVVSDLGMTTLSGNDGLHVFVRSLDTAAPVGDVTLTLLSRANAVLGKVQSDGQGHAAFAPGLARGTGPEAPAMVLAETGGDMAFLPLTDPEFDLSDRGVAGRPAAGPVDVFLATDRGVYRAGDTINATVLARDAGARSLPGLPLTAILTRPDGVEYARRVSSGADAGGHVFALATTDAVPRGTWRLDIHADPEAEPLASTPLLVEDFLPERIDADLSLPEGPLRPGTRPDLLVEARYLFGAPAAGLPVEAEVRLAPAEGLEGRPGYVFGRHDAAADPVTQYLDAAETGPDGTAILPLTLPEIGPETGSGMEGRPIEARVLVRLREGSGRPIERMLTRPVAPDGPMIGLRPLVEGVVPEGGEAAFQAIAVVPGQAAPEMPARWTLNRVETRYQWFRMYGDWQWEPVTRRERVASGEVTLGDTPVRIAAQVDWGEYELRIEAADGSATETSTAFTAGWYAMGDTVSTPDMLEASLDAEAYAPGDTATLRIVPRFAGKALITVMSDHLIDMKAVDVPEGESLIELPVTDDWGPGAYVAASVLRPADRAAGQGPARALGLGYATVDPGDRALAARLEVPDEIRPRGPLDVTLAVDGVAEGETAWATIAAVDVGILNVTGFEPPDPSDHYFGQRELGVGIRDVYGRLIDGMSGEMGRLRSGGDAGGALQMQSPPPSEDLVALFHGPVEIGADGTARVSFDIPGFDGTLRLMAVVWSARGVGEAQADVLVRDPVVVSATLPRFLAPGDTSQMLLEVTHVGGPAGRVEIGAAAPEGLLPPRALPTAFSLEAGGIRRIAVPLTAPDAPGDYTIALTATLPGGEEVTRSLRLPVRANDPEITRTSRFDLAPGASFTLDDEVFAGLRPGTGTATLTAGPLARFDAPGLLEALDRYPYGCTEQVTSQGMPLLYLSSVAQALDRAAPRDIDAKLDRAVALILTNQASSGSFGLWRPDSGDFWLDAYATDFLSRARAQGVAVPDTAFRLALDNLRNRVNYAPDFEEGGEDIAYALYVLAREGEAAVGDLRYYADTKAADFATPLALAQLGAALAFRGDPARADAMFAAADARLAALPQAADPGLWRGDYGTPLRDRAAVLALAAEAGSEAVDRPRLIDAVAQAPGAPRSTQEAAWSLMAVAALPGAVGAADLRVDGQAATGPLVRRRSSGSDAAPVEVANTGGDTAELTLTTFGVPDIAPEAMGEGYDIERRSFTLDGTPATLDDVAVGTRLVTLLTVQPWAPVEARLIVDDPLPAGFEIDNPNLLRSGDVRALDWLDALEDVAATEFRSDRFVAAVDWRSGDTFRLAYIIRAVSPGSYRHPAAKVEDMYRPRYRAITGTGRASVVEGAE</sequence>
<dbReference type="Gene3D" id="3.50.4.10">
    <property type="entry name" value="Hepatocyte Growth Factor"/>
    <property type="match status" value="1"/>
</dbReference>
<evidence type="ECO:0000256" key="1">
    <source>
        <dbReference type="ARBA" id="ARBA00010556"/>
    </source>
</evidence>
<dbReference type="Pfam" id="PF07703">
    <property type="entry name" value="A2M_BRD"/>
    <property type="match status" value="1"/>
</dbReference>
<feature type="chain" id="PRO_5019163190" evidence="5">
    <location>
        <begin position="21"/>
        <end position="1832"/>
    </location>
</feature>
<dbReference type="CDD" id="cd01100">
    <property type="entry name" value="APPLE_Factor_XI_like"/>
    <property type="match status" value="1"/>
</dbReference>
<dbReference type="InterPro" id="IPR041462">
    <property type="entry name" value="Bact_A2M_MG6"/>
</dbReference>
<dbReference type="RefSeq" id="WP_127906821.1">
    <property type="nucleotide sequence ID" value="NZ_RQXX01000003.1"/>
</dbReference>
<dbReference type="GO" id="GO:0004866">
    <property type="term" value="F:endopeptidase inhibitor activity"/>
    <property type="evidence" value="ECO:0007669"/>
    <property type="project" value="InterPro"/>
</dbReference>
<evidence type="ECO:0000256" key="2">
    <source>
        <dbReference type="ARBA" id="ARBA00022729"/>
    </source>
</evidence>
<dbReference type="Pfam" id="PF17972">
    <property type="entry name" value="bMG5"/>
    <property type="match status" value="1"/>
</dbReference>
<keyword evidence="3" id="KW-0677">Repeat</keyword>
<dbReference type="Pfam" id="PF01835">
    <property type="entry name" value="MG2"/>
    <property type="match status" value="1"/>
</dbReference>
<dbReference type="Pfam" id="PF00207">
    <property type="entry name" value="A2M"/>
    <property type="match status" value="1"/>
</dbReference>
<feature type="signal peptide" evidence="5">
    <location>
        <begin position="1"/>
        <end position="20"/>
    </location>
</feature>
<dbReference type="InterPro" id="IPR041246">
    <property type="entry name" value="Bact_MG10"/>
</dbReference>
<dbReference type="InterPro" id="IPR051802">
    <property type="entry name" value="YfhM-like"/>
</dbReference>
<dbReference type="PANTHER" id="PTHR40094">
    <property type="entry name" value="ALPHA-2-MACROGLOBULIN HOMOLOG"/>
    <property type="match status" value="1"/>
</dbReference>
<dbReference type="SMART" id="SM01360">
    <property type="entry name" value="A2M"/>
    <property type="match status" value="1"/>
</dbReference>
<dbReference type="Pfam" id="PF17973">
    <property type="entry name" value="bMG10"/>
    <property type="match status" value="1"/>
</dbReference>
<feature type="domain" description="Apple" evidence="6">
    <location>
        <begin position="38"/>
        <end position="101"/>
    </location>
</feature>
<dbReference type="Pfam" id="PF11974">
    <property type="entry name" value="bMG3"/>
    <property type="match status" value="1"/>
</dbReference>
<organism evidence="9 10">
    <name type="scientific">Mesobaculum littorinae</name>
    <dbReference type="NCBI Taxonomy" id="2486419"/>
    <lineage>
        <taxon>Bacteria</taxon>
        <taxon>Pseudomonadati</taxon>
        <taxon>Pseudomonadota</taxon>
        <taxon>Alphaproteobacteria</taxon>
        <taxon>Rhodobacterales</taxon>
        <taxon>Roseobacteraceae</taxon>
        <taxon>Mesobaculum</taxon>
    </lineage>
</organism>
<dbReference type="InterPro" id="IPR001599">
    <property type="entry name" value="Macroglobln_a2"/>
</dbReference>
<proteinExistence type="inferred from homology"/>
<dbReference type="SMART" id="SM01359">
    <property type="entry name" value="A2M_N_2"/>
    <property type="match status" value="1"/>
</dbReference>
<dbReference type="Pfam" id="PF21142">
    <property type="entry name" value="A2M_bMG2"/>
    <property type="match status" value="1"/>
</dbReference>
<dbReference type="SMART" id="SM00223">
    <property type="entry name" value="APPLE"/>
    <property type="match status" value="1"/>
</dbReference>
<dbReference type="InterPro" id="IPR041203">
    <property type="entry name" value="Bact_A2M_MG5"/>
</dbReference>
<dbReference type="InterPro" id="IPR002890">
    <property type="entry name" value="MG2"/>
</dbReference>
<dbReference type="Gene3D" id="1.50.10.20">
    <property type="match status" value="1"/>
</dbReference>
<dbReference type="InterPro" id="IPR049120">
    <property type="entry name" value="A2M_bMG2"/>
</dbReference>
<dbReference type="InterPro" id="IPR000177">
    <property type="entry name" value="Apple"/>
</dbReference>
<dbReference type="Pfam" id="PF17962">
    <property type="entry name" value="bMG6"/>
    <property type="match status" value="1"/>
</dbReference>
<dbReference type="PIRSF" id="PIRSF038980">
    <property type="entry name" value="A2M_bac"/>
    <property type="match status" value="1"/>
</dbReference>
<dbReference type="InterPro" id="IPR011625">
    <property type="entry name" value="A2M_N_BRD"/>
</dbReference>
<dbReference type="InterPro" id="IPR003609">
    <property type="entry name" value="Pan_app"/>
</dbReference>
<evidence type="ECO:0000313" key="9">
    <source>
        <dbReference type="EMBL" id="RVV98155.1"/>
    </source>
</evidence>
<dbReference type="InterPro" id="IPR047565">
    <property type="entry name" value="Alpha-macroglob_thiol-ester_cl"/>
</dbReference>
<comment type="caution">
    <text evidence="9">The sequence shown here is derived from an EMBL/GenBank/DDBJ whole genome shotgun (WGS) entry which is preliminary data.</text>
</comment>
<dbReference type="InterPro" id="IPR026284">
    <property type="entry name" value="A2MG_proteobact"/>
</dbReference>
<gene>
    <name evidence="9" type="ORF">EKE94_11945</name>
</gene>
<keyword evidence="2 5" id="KW-0732">Signal</keyword>
<dbReference type="CDD" id="cd02891">
    <property type="entry name" value="A2M_like"/>
    <property type="match status" value="1"/>
</dbReference>